<dbReference type="EMBL" id="GHJT01002876">
    <property type="protein sequence ID" value="MOY36847.1"/>
    <property type="molecule type" value="Transcribed_RNA"/>
</dbReference>
<accession>A0A4D5RKY6</accession>
<feature type="domain" description="Sarcoglycan alpha/epsilon N-terminal" evidence="2">
    <location>
        <begin position="32"/>
        <end position="120"/>
    </location>
</feature>
<dbReference type="Pfam" id="PF05510">
    <property type="entry name" value="Sarcoglycan_2"/>
    <property type="match status" value="1"/>
</dbReference>
<feature type="compositionally biased region" description="Low complexity" evidence="1">
    <location>
        <begin position="350"/>
        <end position="379"/>
    </location>
</feature>
<evidence type="ECO:0000259" key="2">
    <source>
        <dbReference type="Pfam" id="PF05510"/>
    </source>
</evidence>
<dbReference type="KEGG" id="isc:8032443"/>
<sequence>MLQALARAVFLFGGCVLGLKVQDVQNELLQTTQVFHFYIDKNMFDASIVLFLLGSYGSTEFRAALLGKPDLPKWMFLRQPSNSDRALLYGSYHDHGELNIEICAINKYNYKTSLRVVSLQVEKRQSEALYEVEMKFLNLNIEDLFDGNWLSGLEEIFRDHLWKNSPVIYVTKVASVVDIGGRVPVNPKDKEGVVVRIGGTANFSQDLRTLELEANQLRNRVPCPPDYKRTSAEYRFRRKNFLSDWCGFRLITLPERLDGEGMMQHHDLAFSPISLEEDSFDPPGIDHIPRRDFLADFLLSLVVPACATAVLLSALVCVMCCHHEEDVPSVQLEQHSSIERATNTLRQMASRRNLSSAASSRVHSRAGSPLDSSLPRPSRQATLKLRAVPPPPYSTAEVDV</sequence>
<dbReference type="OMA" id="FWESFLM"/>
<dbReference type="AlphaFoldDB" id="A0A4D5RKY6"/>
<dbReference type="PANTHER" id="PTHR10132:SF14">
    <property type="entry name" value="SARCOGLYCAN ALPHA, ISOFORM C"/>
    <property type="match status" value="1"/>
</dbReference>
<dbReference type="PANTHER" id="PTHR10132">
    <property type="entry name" value="ALPHA-/EPSILON-SARCOGLYCAN FAMILY MEMBER"/>
    <property type="match status" value="1"/>
</dbReference>
<protein>
    <submittedName>
        <fullName evidence="4">Putative conserved secreted protein</fullName>
    </submittedName>
</protein>
<organism evidence="4">
    <name type="scientific">Ixodes scapularis</name>
    <name type="common">Black-legged tick</name>
    <name type="synonym">Deer tick</name>
    <dbReference type="NCBI Taxonomy" id="6945"/>
    <lineage>
        <taxon>Eukaryota</taxon>
        <taxon>Metazoa</taxon>
        <taxon>Ecdysozoa</taxon>
        <taxon>Arthropoda</taxon>
        <taxon>Chelicerata</taxon>
        <taxon>Arachnida</taxon>
        <taxon>Acari</taxon>
        <taxon>Parasitiformes</taxon>
        <taxon>Ixodida</taxon>
        <taxon>Ixodoidea</taxon>
        <taxon>Ixodidae</taxon>
        <taxon>Ixodinae</taxon>
        <taxon>Ixodes</taxon>
    </lineage>
</organism>
<name>A0A4D5RKY6_IXOSC</name>
<dbReference type="VEuPathDB" id="VectorBase:ISCP_025067"/>
<dbReference type="GeneID" id="8032443"/>
<feature type="region of interest" description="Disordered" evidence="1">
    <location>
        <begin position="350"/>
        <end position="400"/>
    </location>
</feature>
<dbReference type="RefSeq" id="XP_029846828.1">
    <property type="nucleotide sequence ID" value="XM_029990968.3"/>
</dbReference>
<dbReference type="InterPro" id="IPR048346">
    <property type="entry name" value="Sarcoglycan_N"/>
</dbReference>
<dbReference type="InterPro" id="IPR008908">
    <property type="entry name" value="Sarcoglycan_alpha/epsilon"/>
</dbReference>
<evidence type="ECO:0000256" key="1">
    <source>
        <dbReference type="SAM" id="MobiDB-lite"/>
    </source>
</evidence>
<dbReference type="OrthoDB" id="10019906at2759"/>
<dbReference type="CTD" id="34135"/>
<proteinExistence type="predicted"/>
<dbReference type="VEuPathDB" id="VectorBase:ISCW007524"/>
<dbReference type="Pfam" id="PF20989">
    <property type="entry name" value="Sarcoglycan_2_C"/>
    <property type="match status" value="1"/>
</dbReference>
<dbReference type="GO" id="GO:0016012">
    <property type="term" value="C:sarcoglycan complex"/>
    <property type="evidence" value="ECO:0007669"/>
    <property type="project" value="InterPro"/>
</dbReference>
<evidence type="ECO:0000313" key="4">
    <source>
        <dbReference type="EMBL" id="MOY36847.1"/>
    </source>
</evidence>
<dbReference type="VEuPathDB" id="VectorBase:ISCI007524"/>
<evidence type="ECO:0000259" key="3">
    <source>
        <dbReference type="Pfam" id="PF20989"/>
    </source>
</evidence>
<dbReference type="InterPro" id="IPR048347">
    <property type="entry name" value="Sarcoglycan_C"/>
</dbReference>
<feature type="domain" description="Sarcoglycan alpha/epsilon second" evidence="3">
    <location>
        <begin position="130"/>
        <end position="251"/>
    </location>
</feature>
<reference evidence="4" key="1">
    <citation type="submission" date="2019-04" db="EMBL/GenBank/DDBJ databases">
        <title>An insight into the mialome of Ixodes scapularis.</title>
        <authorList>
            <person name="Ribeiro J.M."/>
            <person name="Mather T.N."/>
            <person name="Karim S."/>
        </authorList>
    </citation>
    <scope>NUCLEOTIDE SEQUENCE</scope>
</reference>